<gene>
    <name evidence="5" type="ORF">GCM10009720_14290</name>
</gene>
<keyword evidence="2" id="KW-0238">DNA-binding</keyword>
<dbReference type="Proteomes" id="UP001501461">
    <property type="component" value="Unassembled WGS sequence"/>
</dbReference>
<evidence type="ECO:0000256" key="3">
    <source>
        <dbReference type="ARBA" id="ARBA00023163"/>
    </source>
</evidence>
<keyword evidence="6" id="KW-1185">Reference proteome</keyword>
<evidence type="ECO:0000259" key="4">
    <source>
        <dbReference type="PROSITE" id="PS50949"/>
    </source>
</evidence>
<organism evidence="5 6">
    <name type="scientific">Yaniella flava</name>
    <dbReference type="NCBI Taxonomy" id="287930"/>
    <lineage>
        <taxon>Bacteria</taxon>
        <taxon>Bacillati</taxon>
        <taxon>Actinomycetota</taxon>
        <taxon>Actinomycetes</taxon>
        <taxon>Micrococcales</taxon>
        <taxon>Micrococcaceae</taxon>
        <taxon>Yaniella</taxon>
    </lineage>
</organism>
<keyword evidence="3" id="KW-0804">Transcription</keyword>
<dbReference type="SMART" id="SM00345">
    <property type="entry name" value="HTH_GNTR"/>
    <property type="match status" value="1"/>
</dbReference>
<evidence type="ECO:0000256" key="2">
    <source>
        <dbReference type="ARBA" id="ARBA00023125"/>
    </source>
</evidence>
<dbReference type="PANTHER" id="PTHR43537">
    <property type="entry name" value="TRANSCRIPTIONAL REGULATOR, GNTR FAMILY"/>
    <property type="match status" value="1"/>
</dbReference>
<dbReference type="InterPro" id="IPR000524">
    <property type="entry name" value="Tscrpt_reg_HTH_GntR"/>
</dbReference>
<dbReference type="InterPro" id="IPR036390">
    <property type="entry name" value="WH_DNA-bd_sf"/>
</dbReference>
<dbReference type="Gene3D" id="1.20.120.530">
    <property type="entry name" value="GntR ligand-binding domain-like"/>
    <property type="match status" value="1"/>
</dbReference>
<dbReference type="EMBL" id="BAAAMN010000022">
    <property type="protein sequence ID" value="GAA2034804.1"/>
    <property type="molecule type" value="Genomic_DNA"/>
</dbReference>
<dbReference type="Pfam" id="PF00392">
    <property type="entry name" value="GntR"/>
    <property type="match status" value="1"/>
</dbReference>
<keyword evidence="1" id="KW-0805">Transcription regulation</keyword>
<dbReference type="Gene3D" id="1.10.10.10">
    <property type="entry name" value="Winged helix-like DNA-binding domain superfamily/Winged helix DNA-binding domain"/>
    <property type="match status" value="1"/>
</dbReference>
<dbReference type="InterPro" id="IPR019885">
    <property type="entry name" value="Tscrpt_reg_HTH_AsnC-type_CS"/>
</dbReference>
<evidence type="ECO:0000313" key="5">
    <source>
        <dbReference type="EMBL" id="GAA2034804.1"/>
    </source>
</evidence>
<dbReference type="PROSITE" id="PS00519">
    <property type="entry name" value="HTH_ASNC_1"/>
    <property type="match status" value="1"/>
</dbReference>
<evidence type="ECO:0000256" key="1">
    <source>
        <dbReference type="ARBA" id="ARBA00023015"/>
    </source>
</evidence>
<name>A0ABN2UK03_9MICC</name>
<accession>A0ABN2UK03</accession>
<dbReference type="PROSITE" id="PS50949">
    <property type="entry name" value="HTH_GNTR"/>
    <property type="match status" value="1"/>
</dbReference>
<dbReference type="SUPFAM" id="SSF48008">
    <property type="entry name" value="GntR ligand-binding domain-like"/>
    <property type="match status" value="1"/>
</dbReference>
<dbReference type="InterPro" id="IPR000485">
    <property type="entry name" value="AsnC-type_HTH_dom"/>
</dbReference>
<sequence>MVDYYLVMDNNLSEAAGRQEFSDGMRPYGGSLHDINEQLTAAHFQDPVVGSLIDMLRTMSAGERLVSERELANQLGVSRTALRDRIGRLESYGVLERREREGTVFTGLQPERMGEVLIVGLLFSEISVESLVTVRHALEREAAVLAAKDPASHGLEKMRDALEKMHGGDDGSEIFDADIDFHEGLFLASNSSGTIFLSRALRIAMKGTLRFETLATERKKVIALHIDILDAIENRDVNQARNSIDMHFRVLDELLKKEK</sequence>
<dbReference type="InterPro" id="IPR036388">
    <property type="entry name" value="WH-like_DNA-bd_sf"/>
</dbReference>
<feature type="domain" description="HTH gntR-type" evidence="4">
    <location>
        <begin position="38"/>
        <end position="108"/>
    </location>
</feature>
<dbReference type="Pfam" id="PF07729">
    <property type="entry name" value="FCD"/>
    <property type="match status" value="1"/>
</dbReference>
<dbReference type="SMART" id="SM00895">
    <property type="entry name" value="FCD"/>
    <property type="match status" value="1"/>
</dbReference>
<dbReference type="PRINTS" id="PR00033">
    <property type="entry name" value="HTHASNC"/>
</dbReference>
<dbReference type="PRINTS" id="PR00035">
    <property type="entry name" value="HTHGNTR"/>
</dbReference>
<proteinExistence type="predicted"/>
<comment type="caution">
    <text evidence="5">The sequence shown here is derived from an EMBL/GenBank/DDBJ whole genome shotgun (WGS) entry which is preliminary data.</text>
</comment>
<protein>
    <submittedName>
        <fullName evidence="5">FadR/GntR family transcriptional regulator</fullName>
    </submittedName>
</protein>
<dbReference type="InterPro" id="IPR011711">
    <property type="entry name" value="GntR_C"/>
</dbReference>
<reference evidence="5 6" key="1">
    <citation type="journal article" date="2019" name="Int. J. Syst. Evol. Microbiol.">
        <title>The Global Catalogue of Microorganisms (GCM) 10K type strain sequencing project: providing services to taxonomists for standard genome sequencing and annotation.</title>
        <authorList>
            <consortium name="The Broad Institute Genomics Platform"/>
            <consortium name="The Broad Institute Genome Sequencing Center for Infectious Disease"/>
            <person name="Wu L."/>
            <person name="Ma J."/>
        </authorList>
    </citation>
    <scope>NUCLEOTIDE SEQUENCE [LARGE SCALE GENOMIC DNA]</scope>
    <source>
        <strain evidence="5 6">JCM 13595</strain>
    </source>
</reference>
<dbReference type="PANTHER" id="PTHR43537:SF5">
    <property type="entry name" value="UXU OPERON TRANSCRIPTIONAL REGULATOR"/>
    <property type="match status" value="1"/>
</dbReference>
<evidence type="ECO:0000313" key="6">
    <source>
        <dbReference type="Proteomes" id="UP001501461"/>
    </source>
</evidence>
<dbReference type="SUPFAM" id="SSF46785">
    <property type="entry name" value="Winged helix' DNA-binding domain"/>
    <property type="match status" value="1"/>
</dbReference>
<dbReference type="InterPro" id="IPR008920">
    <property type="entry name" value="TF_FadR/GntR_C"/>
</dbReference>